<gene>
    <name evidence="1" type="ORF">MITSMUL_03669</name>
</gene>
<dbReference type="AlphaFoldDB" id="C9KKH0"/>
<name>C9KKH0_9FIRM</name>
<accession>C9KKH0</accession>
<dbReference type="Proteomes" id="UP000003671">
    <property type="component" value="Unassembled WGS sequence"/>
</dbReference>
<keyword evidence="2" id="KW-1185">Reference proteome</keyword>
<proteinExistence type="predicted"/>
<dbReference type="STRING" id="500635.MITSMUL_03669"/>
<reference evidence="1" key="1">
    <citation type="submission" date="2009-09" db="EMBL/GenBank/DDBJ databases">
        <authorList>
            <person name="Weinstock G."/>
            <person name="Sodergren E."/>
            <person name="Clifton S."/>
            <person name="Fulton L."/>
            <person name="Fulton B."/>
            <person name="Courtney L."/>
            <person name="Fronick C."/>
            <person name="Harrison M."/>
            <person name="Strong C."/>
            <person name="Farmer C."/>
            <person name="Delahaunty K."/>
            <person name="Markovic C."/>
            <person name="Hall O."/>
            <person name="Minx P."/>
            <person name="Tomlinson C."/>
            <person name="Mitreva M."/>
            <person name="Nelson J."/>
            <person name="Hou S."/>
            <person name="Wollam A."/>
            <person name="Pepin K.H."/>
            <person name="Johnson M."/>
            <person name="Bhonagiri V."/>
            <person name="Nash W.E."/>
            <person name="Warren W."/>
            <person name="Chinwalla A."/>
            <person name="Mardis E.R."/>
            <person name="Wilson R.K."/>
        </authorList>
    </citation>
    <scope>NUCLEOTIDE SEQUENCE [LARGE SCALE GENOMIC DNA]</scope>
    <source>
        <strain evidence="1">DSM 20544</strain>
    </source>
</reference>
<comment type="caution">
    <text evidence="1">The sequence shown here is derived from an EMBL/GenBank/DDBJ whole genome shotgun (WGS) entry which is preliminary data.</text>
</comment>
<dbReference type="EMBL" id="ABWK02000009">
    <property type="protein sequence ID" value="EEX69620.1"/>
    <property type="molecule type" value="Genomic_DNA"/>
</dbReference>
<organism evidence="1 2">
    <name type="scientific">Mitsuokella multacida DSM 20544</name>
    <dbReference type="NCBI Taxonomy" id="500635"/>
    <lineage>
        <taxon>Bacteria</taxon>
        <taxon>Bacillati</taxon>
        <taxon>Bacillota</taxon>
        <taxon>Negativicutes</taxon>
        <taxon>Selenomonadales</taxon>
        <taxon>Selenomonadaceae</taxon>
        <taxon>Mitsuokella</taxon>
    </lineage>
</organism>
<protein>
    <submittedName>
        <fullName evidence="1">Uncharacterized protein</fullName>
    </submittedName>
</protein>
<evidence type="ECO:0000313" key="1">
    <source>
        <dbReference type="EMBL" id="EEX69620.1"/>
    </source>
</evidence>
<dbReference type="HOGENOM" id="CLU_3045439_0_0_9"/>
<sequence length="54" mass="6051">MTTKIYMGFAALIFSHRETIGNGPGDVFQLCRGRTRLVKDYRSREGTIPVSSLC</sequence>
<evidence type="ECO:0000313" key="2">
    <source>
        <dbReference type="Proteomes" id="UP000003671"/>
    </source>
</evidence>